<sequence>MRFYPVLIALLMISGPATASVPDQGTAQPETQAVPRACINFGLRAGQVMAARQAGEPFQQIISEDARRYPSAASKAVADMLMQALNAPIEETDAARQQRVQEFATYYLSRCSQWAQNR</sequence>
<keyword evidence="3" id="KW-1185">Reference proteome</keyword>
<protein>
    <submittedName>
        <fullName evidence="2">Uncharacterized protein</fullName>
    </submittedName>
</protein>
<evidence type="ECO:0000313" key="3">
    <source>
        <dbReference type="Proteomes" id="UP001163624"/>
    </source>
</evidence>
<dbReference type="EMBL" id="CP113432">
    <property type="protein sequence ID" value="WAI47109.1"/>
    <property type="molecule type" value="Genomic_DNA"/>
</dbReference>
<accession>A0ABY6ZTA5</accession>
<organism evidence="2 3">
    <name type="scientific">Pseudomonas triclosanedens</name>
    <dbReference type="NCBI Taxonomy" id="2961893"/>
    <lineage>
        <taxon>Bacteria</taxon>
        <taxon>Pseudomonadati</taxon>
        <taxon>Pseudomonadota</taxon>
        <taxon>Gammaproteobacteria</taxon>
        <taxon>Pseudomonadales</taxon>
        <taxon>Pseudomonadaceae</taxon>
        <taxon>Pseudomonas</taxon>
    </lineage>
</organism>
<dbReference type="Proteomes" id="UP001163624">
    <property type="component" value="Chromosome"/>
</dbReference>
<keyword evidence="1" id="KW-0732">Signal</keyword>
<feature type="chain" id="PRO_5045189894" evidence="1">
    <location>
        <begin position="20"/>
        <end position="118"/>
    </location>
</feature>
<name>A0ABY6ZTA5_9PSED</name>
<evidence type="ECO:0000256" key="1">
    <source>
        <dbReference type="SAM" id="SignalP"/>
    </source>
</evidence>
<dbReference type="RefSeq" id="WP_254476577.1">
    <property type="nucleotide sequence ID" value="NZ_CP113432.1"/>
</dbReference>
<proteinExistence type="predicted"/>
<evidence type="ECO:0000313" key="2">
    <source>
        <dbReference type="EMBL" id="WAI47109.1"/>
    </source>
</evidence>
<gene>
    <name evidence="2" type="ORF">OU419_15100</name>
</gene>
<feature type="signal peptide" evidence="1">
    <location>
        <begin position="1"/>
        <end position="19"/>
    </location>
</feature>
<reference evidence="2" key="1">
    <citation type="submission" date="2022-11" db="EMBL/GenBank/DDBJ databases">
        <title>Pseudomonas triclosanedens sp. nov., a triclosan degrader isolated from activated sludge.</title>
        <authorList>
            <person name="Yin Y."/>
            <person name="Lu Z."/>
        </authorList>
    </citation>
    <scope>NUCLEOTIDE SEQUENCE</scope>
    <source>
        <strain evidence="2">ZM23</strain>
    </source>
</reference>